<dbReference type="PANTHER" id="PTHR33840">
    <property type="match status" value="1"/>
</dbReference>
<dbReference type="PANTHER" id="PTHR33840:SF1">
    <property type="entry name" value="TLE1 PHOSPHOLIPASE DOMAIN-CONTAINING PROTEIN"/>
    <property type="match status" value="1"/>
</dbReference>
<dbReference type="RefSeq" id="WP_040641869.1">
    <property type="nucleotide sequence ID" value="NZ_CP015230.1"/>
</dbReference>
<dbReference type="InterPro" id="IPR018712">
    <property type="entry name" value="Tle1-like_cat"/>
</dbReference>
<reference evidence="2 3" key="1">
    <citation type="journal article" date="2016" name="ISME J.">
        <title>Global occurrence and heterogeneity of the Roseobacter-clade species Ruegeria mobilis.</title>
        <authorList>
            <person name="Sonnenschein E."/>
            <person name="Gram L."/>
        </authorList>
    </citation>
    <scope>NUCLEOTIDE SEQUENCE [LARGE SCALE GENOMIC DNA]</scope>
    <source>
        <strain evidence="2 3">F1926</strain>
    </source>
</reference>
<proteinExistence type="predicted"/>
<protein>
    <recommendedName>
        <fullName evidence="1">T6SS Phospholipase effector Tle1-like catalytic domain-containing protein</fullName>
    </recommendedName>
</protein>
<dbReference type="Gene3D" id="2.60.120.430">
    <property type="entry name" value="Galactose-binding lectin"/>
    <property type="match status" value="1"/>
</dbReference>
<accession>A0A1B1A2L0</accession>
<dbReference type="GeneID" id="28249890"/>
<dbReference type="InterPro" id="IPR029058">
    <property type="entry name" value="AB_hydrolase_fold"/>
</dbReference>
<dbReference type="STRING" id="1265309.K529_008620"/>
<dbReference type="EMBL" id="CP015230">
    <property type="protein sequence ID" value="ANP40825.1"/>
    <property type="molecule type" value="Genomic_DNA"/>
</dbReference>
<dbReference type="KEGG" id="rmb:K529_008620"/>
<dbReference type="Pfam" id="PF09994">
    <property type="entry name" value="T6SS_Tle1-like_cat"/>
    <property type="match status" value="1"/>
</dbReference>
<feature type="domain" description="T6SS Phospholipase effector Tle1-like catalytic" evidence="1">
    <location>
        <begin position="2"/>
        <end position="281"/>
    </location>
</feature>
<gene>
    <name evidence="2" type="ORF">K529_008620</name>
</gene>
<organism evidence="2 3">
    <name type="scientific">Tritonibacter mobilis F1926</name>
    <dbReference type="NCBI Taxonomy" id="1265309"/>
    <lineage>
        <taxon>Bacteria</taxon>
        <taxon>Pseudomonadati</taxon>
        <taxon>Pseudomonadota</taxon>
        <taxon>Alphaproteobacteria</taxon>
        <taxon>Rhodobacterales</taxon>
        <taxon>Paracoccaceae</taxon>
        <taxon>Tritonibacter</taxon>
    </lineage>
</organism>
<evidence type="ECO:0000259" key="1">
    <source>
        <dbReference type="Pfam" id="PF09994"/>
    </source>
</evidence>
<dbReference type="SUPFAM" id="SSF53474">
    <property type="entry name" value="alpha/beta-Hydrolases"/>
    <property type="match status" value="1"/>
</dbReference>
<dbReference type="Proteomes" id="UP000013243">
    <property type="component" value="Chromosome"/>
</dbReference>
<dbReference type="AlphaFoldDB" id="A0A1B1A2L0"/>
<evidence type="ECO:0000313" key="2">
    <source>
        <dbReference type="EMBL" id="ANP40825.1"/>
    </source>
</evidence>
<sequence length="529" mass="58655">MRRLIICCDGTWNTADQHTGGVPTPTNVAKLHSLVARTGHDGIEQIDYYRRGVGTSGGLLRRMLGGAIGLRLEDDIMSAYKFLAETYEPGDQIYLFGFSRGAYTVRSLAGMVSKVGLADLRPAHLSPYEDSWEVVKRLMRTYQARKAGDEKAGLQKQFLEERPVSVRFHNETADIGFRFIGVWDTVGALGIPDDKGLLRLLLGDVLKHEFGDTTLGRNVECARHVLAMDERRKDFTPTLWTDWARGQDVEQRWFPGVHGDVGGSYADSGLGDLTLEWMLQEAQANGLALREISPGRMNPDAFARRHNSYLGWFRLRPTRPRAVPEVSEAAADVADWTSRTRFDASVIARHMTPPPGEKSYWSTHVLGVAQSTETIAAARKRWNATGVYLERGARYRIKAKGQWQDASIPAAADGANPGIYLGKIGYALAAVPELLRKAIRMRKGFASADVPFSRRIDGAPWFALIGAIANGQVTQTSEDEVSDHEYHRLGQEAVIAPSQSGYLYLFANDAWQMYGNNAGVLRVEVTRLS</sequence>
<name>A0A1B1A2L0_9RHOB</name>
<dbReference type="OrthoDB" id="4378831at2"/>
<dbReference type="Gene3D" id="3.40.50.1820">
    <property type="entry name" value="alpha/beta hydrolase"/>
    <property type="match status" value="1"/>
</dbReference>
<evidence type="ECO:0000313" key="3">
    <source>
        <dbReference type="Proteomes" id="UP000013243"/>
    </source>
</evidence>